<sequence>MSCIADHLRHTATLRPQAQEVKQVDDASCCSSIAIRSILSDAHGNVAFIDSYFHIFGLNLSSL</sequence>
<keyword evidence="2" id="KW-1185">Reference proteome</keyword>
<gene>
    <name evidence="1" type="ORF">D9613_012912</name>
</gene>
<protein>
    <submittedName>
        <fullName evidence="1">Uncharacterized protein</fullName>
    </submittedName>
</protein>
<comment type="caution">
    <text evidence="1">The sequence shown here is derived from an EMBL/GenBank/DDBJ whole genome shotgun (WGS) entry which is preliminary data.</text>
</comment>
<organism evidence="1 2">
    <name type="scientific">Agrocybe pediades</name>
    <dbReference type="NCBI Taxonomy" id="84607"/>
    <lineage>
        <taxon>Eukaryota</taxon>
        <taxon>Fungi</taxon>
        <taxon>Dikarya</taxon>
        <taxon>Basidiomycota</taxon>
        <taxon>Agaricomycotina</taxon>
        <taxon>Agaricomycetes</taxon>
        <taxon>Agaricomycetidae</taxon>
        <taxon>Agaricales</taxon>
        <taxon>Agaricineae</taxon>
        <taxon>Strophariaceae</taxon>
        <taxon>Agrocybe</taxon>
    </lineage>
</organism>
<accession>A0A8H4QRW7</accession>
<reference evidence="1 2" key="1">
    <citation type="submission" date="2019-12" db="EMBL/GenBank/DDBJ databases">
        <authorList>
            <person name="Floudas D."/>
            <person name="Bentzer J."/>
            <person name="Ahren D."/>
            <person name="Johansson T."/>
            <person name="Persson P."/>
            <person name="Tunlid A."/>
        </authorList>
    </citation>
    <scope>NUCLEOTIDE SEQUENCE [LARGE SCALE GENOMIC DNA]</scope>
    <source>
        <strain evidence="1 2">CBS 102.39</strain>
    </source>
</reference>
<evidence type="ECO:0000313" key="2">
    <source>
        <dbReference type="Proteomes" id="UP000521872"/>
    </source>
</evidence>
<dbReference type="EMBL" id="JAACJL010000035">
    <property type="protein sequence ID" value="KAF4615610.1"/>
    <property type="molecule type" value="Genomic_DNA"/>
</dbReference>
<proteinExistence type="predicted"/>
<dbReference type="AlphaFoldDB" id="A0A8H4QRW7"/>
<dbReference type="Proteomes" id="UP000521872">
    <property type="component" value="Unassembled WGS sequence"/>
</dbReference>
<evidence type="ECO:0000313" key="1">
    <source>
        <dbReference type="EMBL" id="KAF4615610.1"/>
    </source>
</evidence>
<name>A0A8H4QRW7_9AGAR</name>